<feature type="region of interest" description="Disordered" evidence="1">
    <location>
        <begin position="316"/>
        <end position="341"/>
    </location>
</feature>
<evidence type="ECO:0000256" key="1">
    <source>
        <dbReference type="SAM" id="MobiDB-lite"/>
    </source>
</evidence>
<reference evidence="2 3" key="1">
    <citation type="journal article" date="2014" name="Genome Announc.">
        <title>Trypanosoma cruzi Clone Dm28c Draft Genome Sequence.</title>
        <authorList>
            <person name="Grisard E.C."/>
            <person name="Teixeira S.M."/>
            <person name="de Almeida L.G."/>
            <person name="Stoco P.H."/>
            <person name="Gerber A.L."/>
            <person name="Talavera-Lopez C."/>
            <person name="Lima O.C."/>
            <person name="Andersson B."/>
            <person name="de Vasconcelos A.T."/>
        </authorList>
    </citation>
    <scope>NUCLEOTIDE SEQUENCE [LARGE SCALE GENOMIC DNA]</scope>
    <source>
        <strain evidence="2 3">Dm28c</strain>
    </source>
</reference>
<name>V5AK96_TRYCR</name>
<gene>
    <name evidence="2" type="ORF">TCDM_12840</name>
</gene>
<evidence type="ECO:0000313" key="3">
    <source>
        <dbReference type="Proteomes" id="UP000017861"/>
    </source>
</evidence>
<feature type="compositionally biased region" description="Polar residues" evidence="1">
    <location>
        <begin position="119"/>
        <end position="138"/>
    </location>
</feature>
<feature type="region of interest" description="Disordered" evidence="1">
    <location>
        <begin position="150"/>
        <end position="179"/>
    </location>
</feature>
<dbReference type="Proteomes" id="UP000017861">
    <property type="component" value="Unassembled WGS sequence"/>
</dbReference>
<proteinExistence type="predicted"/>
<organism evidence="2 3">
    <name type="scientific">Trypanosoma cruzi Dm28c</name>
    <dbReference type="NCBI Taxonomy" id="1416333"/>
    <lineage>
        <taxon>Eukaryota</taxon>
        <taxon>Discoba</taxon>
        <taxon>Euglenozoa</taxon>
        <taxon>Kinetoplastea</taxon>
        <taxon>Metakinetoplastina</taxon>
        <taxon>Trypanosomatida</taxon>
        <taxon>Trypanosomatidae</taxon>
        <taxon>Trypanosoma</taxon>
        <taxon>Schizotrypanum</taxon>
    </lineage>
</organism>
<feature type="region of interest" description="Disordered" evidence="1">
    <location>
        <begin position="114"/>
        <end position="138"/>
    </location>
</feature>
<dbReference type="EMBL" id="AYLP01000718">
    <property type="protein sequence ID" value="ESS55674.1"/>
    <property type="molecule type" value="Genomic_DNA"/>
</dbReference>
<comment type="caution">
    <text evidence="2">The sequence shown here is derived from an EMBL/GenBank/DDBJ whole genome shotgun (WGS) entry which is preliminary data.</text>
</comment>
<feature type="compositionally biased region" description="Basic and acidic residues" evidence="1">
    <location>
        <begin position="316"/>
        <end position="331"/>
    </location>
</feature>
<dbReference type="AlphaFoldDB" id="V5AK96"/>
<accession>V5AK96</accession>
<dbReference type="VEuPathDB" id="TriTrypDB:TCDM_12840"/>
<protein>
    <submittedName>
        <fullName evidence="2">Uncharacterized protein</fullName>
    </submittedName>
</protein>
<evidence type="ECO:0000313" key="2">
    <source>
        <dbReference type="EMBL" id="ESS55674.1"/>
    </source>
</evidence>
<sequence>MSLVQSMQTSKVYVYTDRDMPVDIGLSLLHPLPSVGTAAAVASRRSSGRRKSAAALLLPWIGGGASFISASQPPRTPAASSSLGGGSTAPCASSAASGLLGPVAAAPPPALSLTASSPTDCSTTDVTPSAATSSMSGRSLSFSASCGASAMSPGKSTPLPSWHLRRHPSPLATDASGEQPCPHPSVVCHGRSQCSLDRGQMPVAKLVQYMPVKPSCSTRPLLAVPPSHGNETAACGGYRAHLRAVTANNGPLSVRSSGPRNLRPVRAWDTTGATLFSHSQMHPHVETLQFRMHGSTEMYVSSGSLASVVFVESVSRQHEEGSSPGIADKHSPPPNNSLSIPHIQCGISDGATAHRAFG</sequence>